<evidence type="ECO:0000313" key="2">
    <source>
        <dbReference type="Proteomes" id="UP000830768"/>
    </source>
</evidence>
<dbReference type="Proteomes" id="UP000830768">
    <property type="component" value="Chromosome 10"/>
</dbReference>
<dbReference type="EMBL" id="CP090038">
    <property type="protein sequence ID" value="UPL00882.1"/>
    <property type="molecule type" value="Genomic_DNA"/>
</dbReference>
<gene>
    <name evidence="1" type="ORF">LCI18_011816</name>
</gene>
<name>A0ACD3ZJ51_FUSSC</name>
<evidence type="ECO:0000313" key="1">
    <source>
        <dbReference type="EMBL" id="UPL00882.1"/>
    </source>
</evidence>
<keyword evidence="2" id="KW-1185">Reference proteome</keyword>
<organism evidence="1 2">
    <name type="scientific">Fusarium solani subsp. cucurbitae</name>
    <name type="common">Neocosmosporum cucurbitae</name>
    <dbReference type="NCBI Taxonomy" id="2747967"/>
    <lineage>
        <taxon>Eukaryota</taxon>
        <taxon>Fungi</taxon>
        <taxon>Dikarya</taxon>
        <taxon>Ascomycota</taxon>
        <taxon>Pezizomycotina</taxon>
        <taxon>Sordariomycetes</taxon>
        <taxon>Hypocreomycetidae</taxon>
        <taxon>Hypocreales</taxon>
        <taxon>Nectriaceae</taxon>
        <taxon>Fusarium</taxon>
        <taxon>Fusarium solani species complex</taxon>
    </lineage>
</organism>
<reference evidence="1" key="1">
    <citation type="submission" date="2021-11" db="EMBL/GenBank/DDBJ databases">
        <title>Fusarium solani-melongenae Genome sequencing and assembly.</title>
        <authorList>
            <person name="Xie S."/>
            <person name="Huang L."/>
            <person name="Zhang X."/>
        </authorList>
    </citation>
    <scope>NUCLEOTIDE SEQUENCE</scope>
    <source>
        <strain evidence="1">CRI 24-3</strain>
    </source>
</reference>
<proteinExistence type="predicted"/>
<sequence length="385" mass="40395">MPVNKIVTVPQTQNAAVRDGFGAEARVTVKNIPVTQPAPDQILVKINWSGLCASDRSLLRDEWVAYNGAIPPMSAQALGIAGHEGAGVVVAVGHQVSDLWKVGDRAGIKWIASTCGTCEMCSNGLDEAHCPSAAHHAVELPGTFQEYCVTDGIYATKIPDGVRDEEAGPIMCGGFSAYAACKRTAVKPGQWIVILGAGGGVGHFALQYAKAMGMRAIAVDGGQKEKMCRDLGAEEFIDFSGDVVGEVMRITTYGAHGVLVAASPQEAYDIAPLTLRVRGTMVVSFSSSYSLLSKTNKLLHQQALAIPRSPTVVAGSSAAVVSGKRLNIVGSLVGTKKEAEEALDFTARGLVHPVLTKGTLGDVDKFCDLLEAGQIHGRVVLKVSS</sequence>
<protein>
    <submittedName>
        <fullName evidence="1">Uncharacterized protein</fullName>
    </submittedName>
</protein>
<accession>A0ACD3ZJ51</accession>